<protein>
    <submittedName>
        <fullName evidence="1">DDE transposase family protein</fullName>
    </submittedName>
</protein>
<dbReference type="AlphaFoldDB" id="A0A6P1E041"/>
<dbReference type="RefSeq" id="WP_206171956.1">
    <property type="nucleotide sequence ID" value="NZ_JAAIJR010000472.1"/>
</dbReference>
<proteinExistence type="predicted"/>
<organism evidence="1 2">
    <name type="scientific">Thiorhodococcus mannitoliphagus</name>
    <dbReference type="NCBI Taxonomy" id="329406"/>
    <lineage>
        <taxon>Bacteria</taxon>
        <taxon>Pseudomonadati</taxon>
        <taxon>Pseudomonadota</taxon>
        <taxon>Gammaproteobacteria</taxon>
        <taxon>Chromatiales</taxon>
        <taxon>Chromatiaceae</taxon>
        <taxon>Thiorhodococcus</taxon>
    </lineage>
</organism>
<evidence type="ECO:0000313" key="1">
    <source>
        <dbReference type="EMBL" id="NEX23937.1"/>
    </source>
</evidence>
<dbReference type="EMBL" id="JAAIJR010000472">
    <property type="protein sequence ID" value="NEX23937.1"/>
    <property type="molecule type" value="Genomic_DNA"/>
</dbReference>
<feature type="non-terminal residue" evidence="1">
    <location>
        <position position="1"/>
    </location>
</feature>
<comment type="caution">
    <text evidence="1">The sequence shown here is derived from an EMBL/GenBank/DDBJ whole genome shotgun (WGS) entry which is preliminary data.</text>
</comment>
<keyword evidence="2" id="KW-1185">Reference proteome</keyword>
<name>A0A6P1E041_9GAMM</name>
<gene>
    <name evidence="1" type="ORF">G3480_27445</name>
</gene>
<reference evidence="2" key="1">
    <citation type="journal article" date="2020" name="Microbiol. Resour. Announc.">
        <title>Draft Genome Sequences of Thiorhodococcus mannitoliphagus and Thiorhodococcus minor, Purple Sulfur Photosynthetic Bacteria in the Gammaproteobacterial Family Chromatiaceae.</title>
        <authorList>
            <person name="Aviles F.A."/>
            <person name="Meyer T.E."/>
            <person name="Kyndt J.A."/>
        </authorList>
    </citation>
    <scope>NUCLEOTIDE SEQUENCE [LARGE SCALE GENOMIC DNA]</scope>
    <source>
        <strain evidence="2">DSM 18266</strain>
    </source>
</reference>
<evidence type="ECO:0000313" key="2">
    <source>
        <dbReference type="Proteomes" id="UP000471640"/>
    </source>
</evidence>
<sequence length="94" mass="10703">ARYRWGIEGAFLVEKHQGYAYEHAFAKNWNAMKGDHYLMRLAHLINTLARFSKELAGLFATLGVQAAIGFIRNTLTGPWLDAPQVQERLSRPCQ</sequence>
<accession>A0A6P1E041</accession>
<dbReference type="Proteomes" id="UP000471640">
    <property type="component" value="Unassembled WGS sequence"/>
</dbReference>
<reference evidence="1 2" key="2">
    <citation type="submission" date="2020-02" db="EMBL/GenBank/DDBJ databases">
        <title>Genome sequences of Thiorhodococcus mannitoliphagus and Thiorhodococcus minor, purple sulfur photosynthetic bacteria in the gammaproteobacterial family, Chromatiaceae.</title>
        <authorList>
            <person name="Aviles F.A."/>
            <person name="Meyer T.E."/>
            <person name="Kyndt J.A."/>
        </authorList>
    </citation>
    <scope>NUCLEOTIDE SEQUENCE [LARGE SCALE GENOMIC DNA]</scope>
    <source>
        <strain evidence="1 2">DSM 18266</strain>
    </source>
</reference>